<feature type="region of interest" description="Disordered" evidence="14">
    <location>
        <begin position="1082"/>
        <end position="1110"/>
    </location>
</feature>
<evidence type="ECO:0000256" key="3">
    <source>
        <dbReference type="ARBA" id="ARBA00022741"/>
    </source>
</evidence>
<dbReference type="GO" id="GO:0006355">
    <property type="term" value="P:regulation of DNA-templated transcription"/>
    <property type="evidence" value="ECO:0007669"/>
    <property type="project" value="UniProtKB-UniRule"/>
</dbReference>
<dbReference type="FunFam" id="3.40.50.300:FF:000546">
    <property type="entry name" value="Transcription-repair-coupling factor"/>
    <property type="match status" value="1"/>
</dbReference>
<dbReference type="InterPro" id="IPR014001">
    <property type="entry name" value="Helicase_ATP-bd"/>
</dbReference>
<dbReference type="GO" id="GO:0003684">
    <property type="term" value="F:damaged DNA binding"/>
    <property type="evidence" value="ECO:0007669"/>
    <property type="project" value="InterPro"/>
</dbReference>
<evidence type="ECO:0000256" key="1">
    <source>
        <dbReference type="ARBA" id="ARBA00004496"/>
    </source>
</evidence>
<evidence type="ECO:0000259" key="16">
    <source>
        <dbReference type="PROSITE" id="PS51194"/>
    </source>
</evidence>
<dbReference type="GO" id="GO:0005737">
    <property type="term" value="C:cytoplasm"/>
    <property type="evidence" value="ECO:0007669"/>
    <property type="project" value="UniProtKB-SubCell"/>
</dbReference>
<dbReference type="InterPro" id="IPR036101">
    <property type="entry name" value="CarD-like/TRCF_RID_sf"/>
</dbReference>
<keyword evidence="8 13" id="KW-0238">DNA-binding</keyword>
<dbReference type="SMART" id="SM00490">
    <property type="entry name" value="HELICc"/>
    <property type="match status" value="1"/>
</dbReference>
<keyword evidence="2 13" id="KW-0963">Cytoplasm</keyword>
<keyword evidence="4 13" id="KW-0227">DNA damage</keyword>
<dbReference type="InterPro" id="IPR047112">
    <property type="entry name" value="RecG/Mfd"/>
</dbReference>
<dbReference type="SMART" id="SM00487">
    <property type="entry name" value="DEXDc"/>
    <property type="match status" value="1"/>
</dbReference>
<evidence type="ECO:0000256" key="7">
    <source>
        <dbReference type="ARBA" id="ARBA00022840"/>
    </source>
</evidence>
<comment type="similarity">
    <text evidence="10 13">In the N-terminal section; belongs to the UvrB family.</text>
</comment>
<dbReference type="GO" id="GO:0003678">
    <property type="term" value="F:DNA helicase activity"/>
    <property type="evidence" value="ECO:0007669"/>
    <property type="project" value="TreeGrafter"/>
</dbReference>
<evidence type="ECO:0000256" key="13">
    <source>
        <dbReference type="HAMAP-Rule" id="MF_00969"/>
    </source>
</evidence>
<dbReference type="Pfam" id="PF17757">
    <property type="entry name" value="UvrB_inter"/>
    <property type="match status" value="1"/>
</dbReference>
<dbReference type="Pfam" id="PF00271">
    <property type="entry name" value="Helicase_C"/>
    <property type="match status" value="1"/>
</dbReference>
<evidence type="ECO:0000256" key="5">
    <source>
        <dbReference type="ARBA" id="ARBA00022801"/>
    </source>
</evidence>
<keyword evidence="9 13" id="KW-0234">DNA repair</keyword>
<dbReference type="InterPro" id="IPR037235">
    <property type="entry name" value="TRCF-like_C_D7"/>
</dbReference>
<dbReference type="PROSITE" id="PS51194">
    <property type="entry name" value="HELICASE_CTER"/>
    <property type="match status" value="1"/>
</dbReference>
<evidence type="ECO:0000256" key="14">
    <source>
        <dbReference type="SAM" id="MobiDB-lite"/>
    </source>
</evidence>
<dbReference type="EMBL" id="VXRG01000067">
    <property type="protein sequence ID" value="MXY93385.1"/>
    <property type="molecule type" value="Genomic_DNA"/>
</dbReference>
<dbReference type="InterPro" id="IPR001650">
    <property type="entry name" value="Helicase_C-like"/>
</dbReference>
<gene>
    <name evidence="13 17" type="primary">mfd</name>
    <name evidence="17" type="ORF">F4Y42_08060</name>
</gene>
<dbReference type="InterPro" id="IPR005118">
    <property type="entry name" value="TRCF_C"/>
</dbReference>
<keyword evidence="5 13" id="KW-0378">Hydrolase</keyword>
<dbReference type="InterPro" id="IPR004576">
    <property type="entry name" value="Mfd"/>
</dbReference>
<dbReference type="Gene3D" id="3.30.2060.10">
    <property type="entry name" value="Penicillin-binding protein 1b domain"/>
    <property type="match status" value="1"/>
</dbReference>
<dbReference type="Pfam" id="PF03461">
    <property type="entry name" value="TRCF"/>
    <property type="match status" value="1"/>
</dbReference>
<dbReference type="InterPro" id="IPR041471">
    <property type="entry name" value="UvrB_inter"/>
</dbReference>
<keyword evidence="6" id="KW-0347">Helicase</keyword>
<dbReference type="Gene3D" id="3.90.1150.50">
    <property type="entry name" value="Transcription-repair-coupling factor, D7 domain"/>
    <property type="match status" value="1"/>
</dbReference>
<dbReference type="Pfam" id="PF00270">
    <property type="entry name" value="DEAD"/>
    <property type="match status" value="1"/>
</dbReference>
<accession>A0A6B0YTD8</accession>
<evidence type="ECO:0000256" key="10">
    <source>
        <dbReference type="ARBA" id="ARBA00061104"/>
    </source>
</evidence>
<evidence type="ECO:0000256" key="11">
    <source>
        <dbReference type="ARBA" id="ARBA00061399"/>
    </source>
</evidence>
<dbReference type="SMART" id="SM01058">
    <property type="entry name" value="CarD_TRCF"/>
    <property type="match status" value="1"/>
</dbReference>
<name>A0A6B0YTD8_9CHLR</name>
<dbReference type="SUPFAM" id="SSF52540">
    <property type="entry name" value="P-loop containing nucleoside triphosphate hydrolases"/>
    <property type="match status" value="3"/>
</dbReference>
<comment type="caution">
    <text evidence="17">The sequence shown here is derived from an EMBL/GenBank/DDBJ whole genome shotgun (WGS) entry which is preliminary data.</text>
</comment>
<dbReference type="SUPFAM" id="SSF141259">
    <property type="entry name" value="CarD-like"/>
    <property type="match status" value="1"/>
</dbReference>
<dbReference type="PANTHER" id="PTHR47964">
    <property type="entry name" value="ATP-DEPENDENT DNA HELICASE HOMOLOG RECG, CHLOROPLASTIC"/>
    <property type="match status" value="1"/>
</dbReference>
<dbReference type="InterPro" id="IPR003711">
    <property type="entry name" value="CarD-like/TRCF_RID"/>
</dbReference>
<dbReference type="HAMAP" id="MF_00969">
    <property type="entry name" value="TRCF"/>
    <property type="match status" value="1"/>
</dbReference>
<sequence length="1299" mass="144348">MNLSGLLPLLRNLPNFQALLNEHTSAPQKLYSAARAYFVAAAAAERKGPVLVVTGTAEQAQKWVEQLELYLPASDGLPPVSLYAEADALPFERIPWTGSTRQLRLTALAALQNKSAEQAVVVSSAPALMQKTLPARTFRKALRPLRVGSFVQLDELTGRWVQNGYEPMQVVEEPGSFARRGGIVDIWPPNMPHPVRIDLFGDEVETLRSFDPTTQRSERHLQRVLIGPGSEALGSVLAGGADTALIKEEASAAAVVLDSKNGSALVQAAPGVVPAEVGKLAADAGRVAGIDGLRAELLAEPNLVLAIREEIAQELEHLAAGRTFRGIEWYLPYFYSRPASLLDHLPDRGLLVIDDGEEIAASLKETGEAAARTHQELLRGHEIPSGFDSSFFSPEELLEQITARRQLVLGASGLPGDHGKDESSAVARQFVPCPHFAGQTKRILQEMRKVASSTDRVVLISRQTSRLQEELREAQLPSNLISDLESPPRSGISLLQGVLSEGFVMNASPAPEGDDNGRLHLPLRLYTDSELFGWTRQSHQHRRRSQSTVAPELFFADVNPNDYVVHMEHGIGIYEGLTRLEMGGVEREYLQVNYARGDRLYVPVHQADRLSRYVGAGDSGIPPSVTRLGTSDWQSVKARAKKAVEDIAEDLLKLYAEREVIPGYAFSPDGPWQEEMESAFPFRETADQIDAILDVKRDMETDRPMDRIIIGDVGYGKTEVAIRAAFKAVMDGRQAAVLVPTTVLAQQHYRVFSERLKRFPILVEMLSRFRTQSQQEKVLQKMRDGTVDIVIGTHRLLSEDVHFKSLSLLIIDEEQRFGVTHKERLKQMRSQMDVLTLSATPIPRTLHMSLSGVRDMSTINTPPRERLPVRTILSEYDSTLVRQAVRRELERDGQVFFVHNRVRGLQTLATRLQREVPEAVVAVAHGQMAERELENTMMRFADGEVDVLVCTTIVENGLDIRRANTIIVNRADHFGLAQLYQLRGRVGRGAVRGYCYLFHDRNSTLTFDARRRLEALLESSDELGAGFRIAMRDLEIRGAGELLGARQHGQIATVGFDLYTRLLAQSVNDLRDKRDRLAKAQGVNGDTHHPADSANGALAPHPPSQQPESAPFQIELDDPLAPPVTLDLPLRAEIPATYVEDEGLRLQLYRRIAGLNSQHDLEEMKKEIEDRFGKDPETNSIPLELRNLFYQIQVKMEALKAGILNIGRRRDQIAIRLPQGFPLRAIGESGVAKGDLDDGTKRKLQYFLRMALGSTTDEGEFVPNNAIHVGREAVYIPIDEDGRWRTFLVDSLKALEAGQ</sequence>
<organism evidence="17">
    <name type="scientific">Caldilineaceae bacterium SB0664_bin_27</name>
    <dbReference type="NCBI Taxonomy" id="2605260"/>
    <lineage>
        <taxon>Bacteria</taxon>
        <taxon>Bacillati</taxon>
        <taxon>Chloroflexota</taxon>
        <taxon>Caldilineae</taxon>
        <taxon>Caldilineales</taxon>
        <taxon>Caldilineaceae</taxon>
    </lineage>
</organism>
<feature type="domain" description="Helicase ATP-binding" evidence="15">
    <location>
        <begin position="698"/>
        <end position="859"/>
    </location>
</feature>
<dbReference type="GO" id="GO:0016787">
    <property type="term" value="F:hydrolase activity"/>
    <property type="evidence" value="ECO:0007669"/>
    <property type="project" value="UniProtKB-KW"/>
</dbReference>
<evidence type="ECO:0000256" key="2">
    <source>
        <dbReference type="ARBA" id="ARBA00022490"/>
    </source>
</evidence>
<keyword evidence="3 13" id="KW-0547">Nucleotide-binding</keyword>
<protein>
    <recommendedName>
        <fullName evidence="12 13">Transcription-repair-coupling factor</fullName>
        <shortName evidence="13">TRCF</shortName>
        <ecNumber evidence="13">3.6.4.-</ecNumber>
    </recommendedName>
</protein>
<dbReference type="EC" id="3.6.4.-" evidence="13"/>
<feature type="domain" description="Helicase C-terminal" evidence="16">
    <location>
        <begin position="880"/>
        <end position="1035"/>
    </location>
</feature>
<comment type="similarity">
    <text evidence="11 13">In the C-terminal section; belongs to the helicase family. RecG subfamily.</text>
</comment>
<dbReference type="Pfam" id="PF02559">
    <property type="entry name" value="CarD_TRCF_RID"/>
    <property type="match status" value="1"/>
</dbReference>
<dbReference type="Gene3D" id="2.40.10.170">
    <property type="match status" value="1"/>
</dbReference>
<evidence type="ECO:0000259" key="15">
    <source>
        <dbReference type="PROSITE" id="PS51192"/>
    </source>
</evidence>
<reference evidence="17" key="1">
    <citation type="submission" date="2019-09" db="EMBL/GenBank/DDBJ databases">
        <title>Characterisation of the sponge microbiome using genome-centric metagenomics.</title>
        <authorList>
            <person name="Engelberts J.P."/>
            <person name="Robbins S.J."/>
            <person name="De Goeij J.M."/>
            <person name="Aranda M."/>
            <person name="Bell S.C."/>
            <person name="Webster N.S."/>
        </authorList>
    </citation>
    <scope>NUCLEOTIDE SEQUENCE</scope>
    <source>
        <strain evidence="17">SB0664_bin_27</strain>
    </source>
</reference>
<evidence type="ECO:0000256" key="8">
    <source>
        <dbReference type="ARBA" id="ARBA00023125"/>
    </source>
</evidence>
<evidence type="ECO:0000256" key="12">
    <source>
        <dbReference type="ARBA" id="ARBA00070128"/>
    </source>
</evidence>
<comment type="function">
    <text evidence="13">Couples transcription and DNA repair by recognizing RNA polymerase (RNAP) stalled at DNA lesions. Mediates ATP-dependent release of RNAP and its truncated transcript from the DNA, and recruitment of nucleotide excision repair machinery to the damaged site.</text>
</comment>
<comment type="subcellular location">
    <subcellularLocation>
        <location evidence="1 13">Cytoplasm</location>
    </subcellularLocation>
</comment>
<keyword evidence="7 13" id="KW-0067">ATP-binding</keyword>
<dbReference type="InterPro" id="IPR027417">
    <property type="entry name" value="P-loop_NTPase"/>
</dbReference>
<evidence type="ECO:0000256" key="9">
    <source>
        <dbReference type="ARBA" id="ARBA00023204"/>
    </source>
</evidence>
<dbReference type="GO" id="GO:0005524">
    <property type="term" value="F:ATP binding"/>
    <property type="evidence" value="ECO:0007669"/>
    <property type="project" value="UniProtKB-UniRule"/>
</dbReference>
<evidence type="ECO:0000256" key="4">
    <source>
        <dbReference type="ARBA" id="ARBA00022763"/>
    </source>
</evidence>
<dbReference type="SUPFAM" id="SSF143517">
    <property type="entry name" value="TRCF domain-like"/>
    <property type="match status" value="1"/>
</dbReference>
<dbReference type="CDD" id="cd17991">
    <property type="entry name" value="DEXHc_TRCF"/>
    <property type="match status" value="1"/>
</dbReference>
<dbReference type="PANTHER" id="PTHR47964:SF1">
    <property type="entry name" value="ATP-DEPENDENT DNA HELICASE HOMOLOG RECG, CHLOROPLASTIC"/>
    <property type="match status" value="1"/>
</dbReference>
<dbReference type="GO" id="GO:0000716">
    <property type="term" value="P:transcription-coupled nucleotide-excision repair, DNA damage recognition"/>
    <property type="evidence" value="ECO:0007669"/>
    <property type="project" value="UniProtKB-UniRule"/>
</dbReference>
<evidence type="ECO:0000256" key="6">
    <source>
        <dbReference type="ARBA" id="ARBA00022806"/>
    </source>
</evidence>
<evidence type="ECO:0000313" key="17">
    <source>
        <dbReference type="EMBL" id="MXY93385.1"/>
    </source>
</evidence>
<proteinExistence type="inferred from homology"/>
<dbReference type="Gene3D" id="3.40.50.11180">
    <property type="match status" value="1"/>
</dbReference>
<dbReference type="Gene3D" id="3.40.50.300">
    <property type="entry name" value="P-loop containing nucleotide triphosphate hydrolases"/>
    <property type="match status" value="2"/>
</dbReference>
<dbReference type="InterPro" id="IPR011545">
    <property type="entry name" value="DEAD/DEAH_box_helicase_dom"/>
</dbReference>
<dbReference type="PROSITE" id="PS51192">
    <property type="entry name" value="HELICASE_ATP_BIND_1"/>
    <property type="match status" value="1"/>
</dbReference>
<dbReference type="NCBIfam" id="TIGR00580">
    <property type="entry name" value="mfd"/>
    <property type="match status" value="1"/>
</dbReference>
<dbReference type="SMART" id="SM00982">
    <property type="entry name" value="TRCF"/>
    <property type="match status" value="1"/>
</dbReference>